<reference evidence="3" key="1">
    <citation type="submission" date="2020-05" db="EMBL/GenBank/DDBJ databases">
        <authorList>
            <person name="Chiriac C."/>
            <person name="Salcher M."/>
            <person name="Ghai R."/>
            <person name="Kavagutti S V."/>
        </authorList>
    </citation>
    <scope>NUCLEOTIDE SEQUENCE</scope>
</reference>
<feature type="compositionally biased region" description="Basic residues" evidence="1">
    <location>
        <begin position="198"/>
        <end position="208"/>
    </location>
</feature>
<accession>A0A6J5QHD9</accession>
<protein>
    <submittedName>
        <fullName evidence="3">Uncharacterized protein</fullName>
    </submittedName>
</protein>
<dbReference type="EMBL" id="LR797040">
    <property type="protein sequence ID" value="CAB4183072.1"/>
    <property type="molecule type" value="Genomic_DNA"/>
</dbReference>
<proteinExistence type="predicted"/>
<name>A0A6J5QHD9_9CAUD</name>
<dbReference type="EMBL" id="LR796849">
    <property type="protein sequence ID" value="CAB4169880.1"/>
    <property type="molecule type" value="Genomic_DNA"/>
</dbReference>
<evidence type="ECO:0000313" key="3">
    <source>
        <dbReference type="EMBL" id="CAB4183072.1"/>
    </source>
</evidence>
<evidence type="ECO:0000256" key="1">
    <source>
        <dbReference type="SAM" id="MobiDB-lite"/>
    </source>
</evidence>
<gene>
    <name evidence="3" type="ORF">UFOVP1087_38</name>
    <name evidence="4" type="ORF">UFOVP1534_7</name>
    <name evidence="2" type="ORF">UFOVP910_8</name>
</gene>
<evidence type="ECO:0000313" key="4">
    <source>
        <dbReference type="EMBL" id="CAB5228186.1"/>
    </source>
</evidence>
<sequence>MSGLYNTPLMDENKTNGHWKREQDNYLSNIGAMSLIKRDPMASLGYQIRSENPYRTLEMGSGVDPVIDGMHGLYQFRPKGGSDTGPRYDGTLDVAVGNSPEGYAQTVAHELGHVGSRNSQTDEQLISNASEEERRQRITDLANGGDVSTMGWEARNYLMAEYGMTVAQIDTEVGERRKELGIKGDPSIWNPSKEAKARIKAQRKKKVPLKPSIDPEYANAPSWMPEQGID</sequence>
<dbReference type="EMBL" id="LR798386">
    <property type="protein sequence ID" value="CAB5228186.1"/>
    <property type="molecule type" value="Genomic_DNA"/>
</dbReference>
<feature type="region of interest" description="Disordered" evidence="1">
    <location>
        <begin position="185"/>
        <end position="230"/>
    </location>
</feature>
<organism evidence="3">
    <name type="scientific">uncultured Caudovirales phage</name>
    <dbReference type="NCBI Taxonomy" id="2100421"/>
    <lineage>
        <taxon>Viruses</taxon>
        <taxon>Duplodnaviria</taxon>
        <taxon>Heunggongvirae</taxon>
        <taxon>Uroviricota</taxon>
        <taxon>Caudoviricetes</taxon>
        <taxon>Peduoviridae</taxon>
        <taxon>Maltschvirus</taxon>
        <taxon>Maltschvirus maltsch</taxon>
    </lineage>
</organism>
<evidence type="ECO:0000313" key="2">
    <source>
        <dbReference type="EMBL" id="CAB4169880.1"/>
    </source>
</evidence>